<dbReference type="InterPro" id="IPR016181">
    <property type="entry name" value="Acyl_CoA_acyltransferase"/>
</dbReference>
<accession>A0A7M1VWK3</accession>
<dbReference type="PANTHER" id="PTHR43415">
    <property type="entry name" value="SPERMIDINE N(1)-ACETYLTRANSFERASE"/>
    <property type="match status" value="1"/>
</dbReference>
<protein>
    <recommendedName>
        <fullName evidence="1">N-acetyltransferase domain-containing protein</fullName>
    </recommendedName>
</protein>
<reference evidence="2" key="1">
    <citation type="submission" date="2020-08" db="EMBL/GenBank/DDBJ databases">
        <title>Genetic structure, function and evolution of capsule biosynthesis loci in Vibrio parahaemolyticus.</title>
        <authorList>
            <person name="Li L."/>
            <person name="Bian S."/>
        </authorList>
    </citation>
    <scope>NUCLEOTIDE SEQUENCE</scope>
    <source>
        <strain evidence="2">VP68</strain>
    </source>
</reference>
<evidence type="ECO:0000313" key="2">
    <source>
        <dbReference type="EMBL" id="QOS19603.1"/>
    </source>
</evidence>
<proteinExistence type="predicted"/>
<sequence length="172" mass="20195">MLVSKTIRLRLVEETDAEFIVSLRTDEKYNKFLSTVGADVDAQREWIKNYKDKERAKKEFYFVIERNDGTRCGTVRVYDLKEDSFCWGSWILNEEKTRYAAVESALLVYDFGFDHLGFNKSHFEVVKGNLKVTDFHLKFGAQKTGEDADHFYYEISKDSVIKTKNKFSRLVK</sequence>
<dbReference type="GO" id="GO:0016747">
    <property type="term" value="F:acyltransferase activity, transferring groups other than amino-acyl groups"/>
    <property type="evidence" value="ECO:0007669"/>
    <property type="project" value="InterPro"/>
</dbReference>
<dbReference type="SUPFAM" id="SSF55729">
    <property type="entry name" value="Acyl-CoA N-acyltransferases (Nat)"/>
    <property type="match status" value="1"/>
</dbReference>
<organism evidence="2">
    <name type="scientific">Vibrio parahaemolyticus</name>
    <dbReference type="NCBI Taxonomy" id="670"/>
    <lineage>
        <taxon>Bacteria</taxon>
        <taxon>Pseudomonadati</taxon>
        <taxon>Pseudomonadota</taxon>
        <taxon>Gammaproteobacteria</taxon>
        <taxon>Vibrionales</taxon>
        <taxon>Vibrionaceae</taxon>
        <taxon>Vibrio</taxon>
    </lineage>
</organism>
<dbReference type="EMBL" id="MT898137">
    <property type="protein sequence ID" value="QOS19603.1"/>
    <property type="molecule type" value="Genomic_DNA"/>
</dbReference>
<dbReference type="PANTHER" id="PTHR43415:SF3">
    <property type="entry name" value="GNAT-FAMILY ACETYLTRANSFERASE"/>
    <property type="match status" value="1"/>
</dbReference>
<evidence type="ECO:0000259" key="1">
    <source>
        <dbReference type="PROSITE" id="PS51186"/>
    </source>
</evidence>
<dbReference type="PROSITE" id="PS51186">
    <property type="entry name" value="GNAT"/>
    <property type="match status" value="1"/>
</dbReference>
<feature type="domain" description="N-acetyltransferase" evidence="1">
    <location>
        <begin position="7"/>
        <end position="158"/>
    </location>
</feature>
<name>A0A7M1VWK3_VIBPH</name>
<gene>
    <name evidence="2" type="ORF">VP68_00012</name>
</gene>
<dbReference type="InterPro" id="IPR000182">
    <property type="entry name" value="GNAT_dom"/>
</dbReference>
<dbReference type="Pfam" id="PF13302">
    <property type="entry name" value="Acetyltransf_3"/>
    <property type="match status" value="1"/>
</dbReference>
<dbReference type="Gene3D" id="3.40.630.30">
    <property type="match status" value="1"/>
</dbReference>
<dbReference type="AlphaFoldDB" id="A0A7M1VWK3"/>
<dbReference type="RefSeq" id="WP_140380742.1">
    <property type="nucleotide sequence ID" value="NZ_CP040103.1"/>
</dbReference>